<dbReference type="PANTHER" id="PTHR11705:SF143">
    <property type="entry name" value="SLL0236 PROTEIN"/>
    <property type="match status" value="1"/>
</dbReference>
<evidence type="ECO:0000256" key="9">
    <source>
        <dbReference type="ARBA" id="ARBA00022729"/>
    </source>
</evidence>
<dbReference type="PANTHER" id="PTHR11705">
    <property type="entry name" value="PROTEASE FAMILY M14 CARBOXYPEPTIDASE A,B"/>
    <property type="match status" value="1"/>
</dbReference>
<evidence type="ECO:0000256" key="2">
    <source>
        <dbReference type="ARBA" id="ARBA00003091"/>
    </source>
</evidence>
<sequence>MQQVFKYILIAFLLPVLYGTKVYRIHPINGLQVRYLRSWIENAELEINVWKEPSIPNNPVDIQVKDKFQNRFIDFLNKNNFSYSIMIDDLDLLLQQENIESKSFGYSGKFDYYKYNQYSNIRFELSNLERKYKNAKVFHVGNSFENQTINGLKITNGDAISKPAVWIDGGIHAREWISTATVMFFINRLLTDSGPDVQLALSKYDFYLLPVFNPDGYRYTFGGSQQRLWRNTLSINPFASCKGADPNRNFAYKWGEKGASNEPCKESYRGLSAFSEIEVKNVAGFLEKLAKSVTLKSYWNLHAYSQLFLTPWSYTTTDASDQDEFVRISKIFTDVVSRRYGTKYRAGSPANILYPASGGSIDWTYGYLGVIYSFALELRDNGSYGFVLPADQIKPTSEETTDAILAAINAMK</sequence>
<dbReference type="InterPro" id="IPR057246">
    <property type="entry name" value="CARBOXYPEPT_ZN_1"/>
</dbReference>
<dbReference type="FunFam" id="3.40.630.10:FF:000040">
    <property type="entry name" value="zinc carboxypeptidase"/>
    <property type="match status" value="1"/>
</dbReference>
<evidence type="ECO:0000256" key="12">
    <source>
        <dbReference type="ARBA" id="ARBA00023026"/>
    </source>
</evidence>
<dbReference type="InterPro" id="IPR036990">
    <property type="entry name" value="M14A-like_propep"/>
</dbReference>
<dbReference type="Gene3D" id="3.30.70.340">
    <property type="entry name" value="Metallocarboxypeptidase-like"/>
    <property type="match status" value="1"/>
</dbReference>
<evidence type="ECO:0000313" key="19">
    <source>
        <dbReference type="EMBL" id="CDG66699.1"/>
    </source>
</evidence>
<dbReference type="GO" id="GO:0005615">
    <property type="term" value="C:extracellular space"/>
    <property type="evidence" value="ECO:0007669"/>
    <property type="project" value="TreeGrafter"/>
</dbReference>
<evidence type="ECO:0000256" key="17">
    <source>
        <dbReference type="PROSITE-ProRule" id="PRU01379"/>
    </source>
</evidence>
<dbReference type="SUPFAM" id="SSF53187">
    <property type="entry name" value="Zn-dependent exopeptidases"/>
    <property type="match status" value="1"/>
</dbReference>
<dbReference type="GO" id="GO:0004181">
    <property type="term" value="F:metallocarboxypeptidase activity"/>
    <property type="evidence" value="ECO:0007669"/>
    <property type="project" value="InterPro"/>
</dbReference>
<evidence type="ECO:0000256" key="13">
    <source>
        <dbReference type="ARBA" id="ARBA00023049"/>
    </source>
</evidence>
<reference evidence="19" key="1">
    <citation type="journal article" date="2013" name="Genome Biol. Evol.">
        <title>Punctuated emergences of genetic and phenotypic innovations in eumetazoan, bilaterian, euteleostome, and hominidae ancestors.</title>
        <authorList>
            <person name="Wenger Y."/>
            <person name="Galliot B."/>
        </authorList>
    </citation>
    <scope>NUCLEOTIDE SEQUENCE</scope>
    <source>
        <tissue evidence="19">Whole animals</tissue>
    </source>
</reference>
<accession>T2M3L7</accession>
<feature type="domain" description="Peptidase M14" evidence="18">
    <location>
        <begin position="111"/>
        <end position="411"/>
    </location>
</feature>
<evidence type="ECO:0000259" key="18">
    <source>
        <dbReference type="PROSITE" id="PS52035"/>
    </source>
</evidence>
<dbReference type="InterPro" id="IPR003146">
    <property type="entry name" value="M14A_act_pep"/>
</dbReference>
<keyword evidence="7" id="KW-0645">Protease</keyword>
<evidence type="ECO:0000256" key="6">
    <source>
        <dbReference type="ARBA" id="ARBA00022645"/>
    </source>
</evidence>
<evidence type="ECO:0000256" key="10">
    <source>
        <dbReference type="ARBA" id="ARBA00022801"/>
    </source>
</evidence>
<comment type="function">
    <text evidence="16">Involved in the digestion of the blood meal.</text>
</comment>
<organism evidence="19">
    <name type="scientific">Hydra vulgaris</name>
    <name type="common">Hydra</name>
    <name type="synonym">Hydra attenuata</name>
    <dbReference type="NCBI Taxonomy" id="6087"/>
    <lineage>
        <taxon>Eukaryota</taxon>
        <taxon>Metazoa</taxon>
        <taxon>Cnidaria</taxon>
        <taxon>Hydrozoa</taxon>
        <taxon>Hydroidolina</taxon>
        <taxon>Anthoathecata</taxon>
        <taxon>Aplanulata</taxon>
        <taxon>Hydridae</taxon>
        <taxon>Hydra</taxon>
    </lineage>
</organism>
<evidence type="ECO:0000256" key="1">
    <source>
        <dbReference type="ARBA" id="ARBA00001947"/>
    </source>
</evidence>
<comment type="similarity">
    <text evidence="4 17">Belongs to the peptidase M14 family.</text>
</comment>
<evidence type="ECO:0000256" key="4">
    <source>
        <dbReference type="ARBA" id="ARBA00005988"/>
    </source>
</evidence>
<dbReference type="EMBL" id="HAAD01000467">
    <property type="protein sequence ID" value="CDG66699.1"/>
    <property type="molecule type" value="mRNA"/>
</dbReference>
<dbReference type="AlphaFoldDB" id="T2M3L7"/>
<dbReference type="PROSITE" id="PS00132">
    <property type="entry name" value="CARBOXYPEPT_ZN_1"/>
    <property type="match status" value="1"/>
</dbReference>
<keyword evidence="8" id="KW-0479">Metal-binding</keyword>
<keyword evidence="10" id="KW-0378">Hydrolase</keyword>
<dbReference type="PROSITE" id="PS52035">
    <property type="entry name" value="PEPTIDASE_M14"/>
    <property type="match status" value="1"/>
</dbReference>
<dbReference type="CDD" id="cd03860">
    <property type="entry name" value="M14_CP_A-B_like"/>
    <property type="match status" value="1"/>
</dbReference>
<evidence type="ECO:0000256" key="14">
    <source>
        <dbReference type="ARBA" id="ARBA00023145"/>
    </source>
</evidence>
<name>T2M3L7_HYDVU</name>
<evidence type="ECO:0000256" key="5">
    <source>
        <dbReference type="ARBA" id="ARBA00022525"/>
    </source>
</evidence>
<keyword evidence="11" id="KW-0862">Zinc</keyword>
<evidence type="ECO:0000256" key="15">
    <source>
        <dbReference type="ARBA" id="ARBA00023157"/>
    </source>
</evidence>
<evidence type="ECO:0000256" key="8">
    <source>
        <dbReference type="ARBA" id="ARBA00022723"/>
    </source>
</evidence>
<dbReference type="GO" id="GO:0006508">
    <property type="term" value="P:proteolysis"/>
    <property type="evidence" value="ECO:0007669"/>
    <property type="project" value="UniProtKB-KW"/>
</dbReference>
<keyword evidence="12" id="KW-0843">Virulence</keyword>
<keyword evidence="14" id="KW-0865">Zymogen</keyword>
<dbReference type="Gene3D" id="3.40.630.10">
    <property type="entry name" value="Zn peptidases"/>
    <property type="match status" value="1"/>
</dbReference>
<gene>
    <name evidence="19" type="primary">CPA4</name>
</gene>
<dbReference type="GO" id="GO:0008270">
    <property type="term" value="F:zinc ion binding"/>
    <property type="evidence" value="ECO:0007669"/>
    <property type="project" value="InterPro"/>
</dbReference>
<keyword evidence="9" id="KW-0732">Signal</keyword>
<feature type="active site" description="Proton donor/acceptor" evidence="17">
    <location>
        <position position="377"/>
    </location>
</feature>
<dbReference type="SUPFAM" id="SSF54897">
    <property type="entry name" value="Protease propeptides/inhibitors"/>
    <property type="match status" value="1"/>
</dbReference>
<dbReference type="SMART" id="SM00631">
    <property type="entry name" value="Zn_pept"/>
    <property type="match status" value="1"/>
</dbReference>
<keyword evidence="13" id="KW-0482">Metalloprotease</keyword>
<comment type="cofactor">
    <cofactor evidence="1">
        <name>Zn(2+)</name>
        <dbReference type="ChEBI" id="CHEBI:29105"/>
    </cofactor>
</comment>
<dbReference type="OrthoDB" id="3626597at2759"/>
<keyword evidence="6 19" id="KW-0121">Carboxypeptidase</keyword>
<keyword evidence="5" id="KW-0964">Secreted</keyword>
<proteinExistence type="evidence at transcript level"/>
<dbReference type="FunFam" id="3.30.70.340:FF:000001">
    <property type="entry name" value="Carboxypeptidase A5"/>
    <property type="match status" value="1"/>
</dbReference>
<evidence type="ECO:0000256" key="16">
    <source>
        <dbReference type="ARBA" id="ARBA00057299"/>
    </source>
</evidence>
<evidence type="ECO:0000256" key="7">
    <source>
        <dbReference type="ARBA" id="ARBA00022670"/>
    </source>
</evidence>
<comment type="function">
    <text evidence="2">Extracellular metalloprotease that contributes to pathogenicity.</text>
</comment>
<dbReference type="InterPro" id="IPR000834">
    <property type="entry name" value="Peptidase_M14"/>
</dbReference>
<dbReference type="Pfam" id="PF02244">
    <property type="entry name" value="Propep_M14"/>
    <property type="match status" value="1"/>
</dbReference>
<dbReference type="Pfam" id="PF00246">
    <property type="entry name" value="Peptidase_M14"/>
    <property type="match status" value="1"/>
</dbReference>
<dbReference type="PRINTS" id="PR00765">
    <property type="entry name" value="CRBOXYPTASEA"/>
</dbReference>
<protein>
    <submittedName>
        <fullName evidence="19">Carboxypeptidase A4</fullName>
    </submittedName>
</protein>
<keyword evidence="15" id="KW-1015">Disulfide bond</keyword>
<evidence type="ECO:0000256" key="3">
    <source>
        <dbReference type="ARBA" id="ARBA00004613"/>
    </source>
</evidence>
<evidence type="ECO:0000256" key="11">
    <source>
        <dbReference type="ARBA" id="ARBA00022833"/>
    </source>
</evidence>
<comment type="subcellular location">
    <subcellularLocation>
        <location evidence="3">Secreted</location>
    </subcellularLocation>
</comment>